<dbReference type="PIRSF" id="PIRSF015921">
    <property type="entry name" value="FA_sphinglp_des"/>
    <property type="match status" value="1"/>
</dbReference>
<dbReference type="AlphaFoldDB" id="A0AAW2Z5T8"/>
<organism evidence="3 4">
    <name type="scientific">Acrasis kona</name>
    <dbReference type="NCBI Taxonomy" id="1008807"/>
    <lineage>
        <taxon>Eukaryota</taxon>
        <taxon>Discoba</taxon>
        <taxon>Heterolobosea</taxon>
        <taxon>Tetramitia</taxon>
        <taxon>Eutetramitia</taxon>
        <taxon>Acrasidae</taxon>
        <taxon>Acrasis</taxon>
    </lineage>
</organism>
<dbReference type="InterPro" id="IPR005804">
    <property type="entry name" value="FA_desaturase_dom"/>
</dbReference>
<proteinExistence type="predicted"/>
<dbReference type="Pfam" id="PF00173">
    <property type="entry name" value="Cyt-b5"/>
    <property type="match status" value="1"/>
</dbReference>
<reference evidence="3 4" key="1">
    <citation type="submission" date="2024-03" db="EMBL/GenBank/DDBJ databases">
        <title>The Acrasis kona genome and developmental transcriptomes reveal deep origins of eukaryotic multicellular pathways.</title>
        <authorList>
            <person name="Sheikh S."/>
            <person name="Fu C.-J."/>
            <person name="Brown M.W."/>
            <person name="Baldauf S.L."/>
        </authorList>
    </citation>
    <scope>NUCLEOTIDE SEQUENCE [LARGE SCALE GENOMIC DNA]</scope>
    <source>
        <strain evidence="3 4">ATCC MYA-3509</strain>
    </source>
</reference>
<dbReference type="EMBL" id="JAOPGA020001063">
    <property type="protein sequence ID" value="KAL0484684.1"/>
    <property type="molecule type" value="Genomic_DNA"/>
</dbReference>
<evidence type="ECO:0000256" key="1">
    <source>
        <dbReference type="SAM" id="Phobius"/>
    </source>
</evidence>
<name>A0AAW2Z5T8_9EUKA</name>
<gene>
    <name evidence="3" type="ORF">AKO1_003504</name>
</gene>
<dbReference type="SUPFAM" id="SSF55856">
    <property type="entry name" value="Cytochrome b5-like heme/steroid binding domain"/>
    <property type="match status" value="1"/>
</dbReference>
<dbReference type="InterPro" id="IPR012171">
    <property type="entry name" value="Fatty_acid_desaturase"/>
</dbReference>
<feature type="transmembrane region" description="Helical" evidence="1">
    <location>
        <begin position="225"/>
        <end position="246"/>
    </location>
</feature>
<feature type="domain" description="Cytochrome b5 heme-binding" evidence="2">
    <location>
        <begin position="1"/>
        <end position="68"/>
    </location>
</feature>
<keyword evidence="1" id="KW-1133">Transmembrane helix</keyword>
<dbReference type="GO" id="GO:0006629">
    <property type="term" value="P:lipid metabolic process"/>
    <property type="evidence" value="ECO:0007669"/>
    <property type="project" value="InterPro"/>
</dbReference>
<feature type="transmembrane region" description="Helical" evidence="1">
    <location>
        <begin position="266"/>
        <end position="288"/>
    </location>
</feature>
<evidence type="ECO:0000313" key="4">
    <source>
        <dbReference type="Proteomes" id="UP001431209"/>
    </source>
</evidence>
<comment type="caution">
    <text evidence="3">The sequence shown here is derived from an EMBL/GenBank/DDBJ whole genome shotgun (WGS) entry which is preliminary data.</text>
</comment>
<dbReference type="Pfam" id="PF00487">
    <property type="entry name" value="FA_desaturase"/>
    <property type="match status" value="1"/>
</dbReference>
<dbReference type="GO" id="GO:0016717">
    <property type="term" value="F:oxidoreductase activity, acting on paired donors, with oxidation of a pair of donors resulting in the reduction of molecular oxygen to two molecules of water"/>
    <property type="evidence" value="ECO:0007669"/>
    <property type="project" value="TreeGrafter"/>
</dbReference>
<evidence type="ECO:0000259" key="2">
    <source>
        <dbReference type="PROSITE" id="PS50255"/>
    </source>
</evidence>
<evidence type="ECO:0000313" key="3">
    <source>
        <dbReference type="EMBL" id="KAL0484684.1"/>
    </source>
</evidence>
<dbReference type="InterPro" id="IPR036400">
    <property type="entry name" value="Cyt_B5-like_heme/steroid_sf"/>
</dbReference>
<dbReference type="PANTHER" id="PTHR19353:SF15">
    <property type="entry name" value="CYTOCHROME B5 HEME-BINDING DOMAIN-CONTAINING PROTEIN"/>
    <property type="match status" value="1"/>
</dbReference>
<dbReference type="GO" id="GO:0016020">
    <property type="term" value="C:membrane"/>
    <property type="evidence" value="ECO:0007669"/>
    <property type="project" value="TreeGrafter"/>
</dbReference>
<dbReference type="PANTHER" id="PTHR19353">
    <property type="entry name" value="FATTY ACID DESATURASE 2"/>
    <property type="match status" value="1"/>
</dbReference>
<dbReference type="Gene3D" id="3.10.120.10">
    <property type="entry name" value="Cytochrome b5-like heme/steroid binding domain"/>
    <property type="match status" value="1"/>
</dbReference>
<protein>
    <submittedName>
        <fullName evidence="3">FadB</fullName>
    </submittedName>
</protein>
<sequence>MGKHTTNEDYWYINNKAYDLTKFEHPAGPIALGLGRGRDATQLFYSYHPFSIHKAEAILKKYEVKNVPEEQIVQSKFFDWHTKSEFFEQLRTEVKAALPKNTKASFERWVQIAVMIVLSVVLTYYYILGHWWALIAAPLSLWVLGVNTFHDASHFALSNDWRVNAFFTYPYPWFSSPFTWYHQHVIGHHCYTNIHKEDPDLHHSARLWRYTRRSRHLSHYKWQCYYLFLVWMMITTALAFIIDALFFVKGKYHGVVKMMRISRTRFWAHVLGRLFGLVVVFLWPYFVYESMWKAYIWSVVPNLIFGFSFSLSSQLSHLTDENLDQFDKEWHKHQVITSHTFAPDSLFWFFFTGGLSLQIEHHLFPGVNHWHLRTIHPIVKRVCEEHGIPYTMSATMTDAFKKHMSLLDELSRK</sequence>
<feature type="transmembrane region" description="Helical" evidence="1">
    <location>
        <begin position="109"/>
        <end position="127"/>
    </location>
</feature>
<dbReference type="Proteomes" id="UP001431209">
    <property type="component" value="Unassembled WGS sequence"/>
</dbReference>
<accession>A0AAW2Z5T8</accession>
<keyword evidence="4" id="KW-1185">Reference proteome</keyword>
<dbReference type="PROSITE" id="PS50255">
    <property type="entry name" value="CYTOCHROME_B5_2"/>
    <property type="match status" value="1"/>
</dbReference>
<dbReference type="InterPro" id="IPR001199">
    <property type="entry name" value="Cyt_B5-like_heme/steroid-bd"/>
</dbReference>
<keyword evidence="1" id="KW-0472">Membrane</keyword>
<keyword evidence="1" id="KW-0812">Transmembrane</keyword>